<evidence type="ECO:0000256" key="1">
    <source>
        <dbReference type="ARBA" id="ARBA00005773"/>
    </source>
</evidence>
<keyword evidence="2" id="KW-0812">Transmembrane</keyword>
<sequence length="117" mass="13854">MAAYGIASATEIVFYSYIYAKVTKEQYKRQTIILLNIGTYLTINQVALISPIIVFIIGIYLPQVQWKLLFERAKINNENNQFNEPTSYLQFVKYRIEKILFDLEEIYAIKFVRKWSL</sequence>
<evidence type="ECO:0000256" key="2">
    <source>
        <dbReference type="SAM" id="Phobius"/>
    </source>
</evidence>
<dbReference type="AlphaFoldDB" id="A0A0R3RP22"/>
<comment type="similarity">
    <text evidence="1">Belongs to the reduced folate carrier (RFC) transporter (TC 2.A.48) family.</text>
</comment>
<dbReference type="PANTHER" id="PTHR10686:SF18">
    <property type="entry name" value="IP11787P-RELATED"/>
    <property type="match status" value="1"/>
</dbReference>
<dbReference type="PANTHER" id="PTHR10686">
    <property type="entry name" value="FOLATE TRANSPORTER"/>
    <property type="match status" value="1"/>
</dbReference>
<dbReference type="Pfam" id="PF01770">
    <property type="entry name" value="Folate_carrier"/>
    <property type="match status" value="1"/>
</dbReference>
<evidence type="ECO:0000313" key="4">
    <source>
        <dbReference type="WBParaSite" id="EEL_0000323301-mRNA-1"/>
    </source>
</evidence>
<proteinExistence type="inferred from homology"/>
<dbReference type="GO" id="GO:0090482">
    <property type="term" value="F:vitamin transmembrane transporter activity"/>
    <property type="evidence" value="ECO:0007669"/>
    <property type="project" value="InterPro"/>
</dbReference>
<feature type="transmembrane region" description="Helical" evidence="2">
    <location>
        <begin position="33"/>
        <end position="61"/>
    </location>
</feature>
<keyword evidence="2" id="KW-1133">Transmembrane helix</keyword>
<organism evidence="3 4">
    <name type="scientific">Elaeophora elaphi</name>
    <dbReference type="NCBI Taxonomy" id="1147741"/>
    <lineage>
        <taxon>Eukaryota</taxon>
        <taxon>Metazoa</taxon>
        <taxon>Ecdysozoa</taxon>
        <taxon>Nematoda</taxon>
        <taxon>Chromadorea</taxon>
        <taxon>Rhabditida</taxon>
        <taxon>Spirurina</taxon>
        <taxon>Spiruromorpha</taxon>
        <taxon>Filarioidea</taxon>
        <taxon>Onchocercidae</taxon>
        <taxon>Elaeophora</taxon>
    </lineage>
</organism>
<protein>
    <submittedName>
        <fullName evidence="4">Serpentine receptor class gamma</fullName>
    </submittedName>
</protein>
<dbReference type="Proteomes" id="UP000050640">
    <property type="component" value="Unplaced"/>
</dbReference>
<name>A0A0R3RP22_9BILA</name>
<reference evidence="4" key="1">
    <citation type="submission" date="2017-02" db="UniProtKB">
        <authorList>
            <consortium name="WormBaseParasite"/>
        </authorList>
    </citation>
    <scope>IDENTIFICATION</scope>
</reference>
<keyword evidence="3" id="KW-1185">Reference proteome</keyword>
<dbReference type="InterPro" id="IPR002666">
    <property type="entry name" value="Folate_carrier"/>
</dbReference>
<evidence type="ECO:0000313" key="3">
    <source>
        <dbReference type="Proteomes" id="UP000050640"/>
    </source>
</evidence>
<dbReference type="WBParaSite" id="EEL_0000323301-mRNA-1">
    <property type="protein sequence ID" value="EEL_0000323301-mRNA-1"/>
    <property type="gene ID" value="EEL_0000323301"/>
</dbReference>
<keyword evidence="2" id="KW-0472">Membrane</keyword>
<dbReference type="GO" id="GO:0005886">
    <property type="term" value="C:plasma membrane"/>
    <property type="evidence" value="ECO:0007669"/>
    <property type="project" value="TreeGrafter"/>
</dbReference>
<accession>A0A0R3RP22</accession>